<evidence type="ECO:0000259" key="6">
    <source>
        <dbReference type="PROSITE" id="PS51925"/>
    </source>
</evidence>
<feature type="region of interest" description="Disordered" evidence="4">
    <location>
        <begin position="548"/>
        <end position="582"/>
    </location>
</feature>
<dbReference type="GO" id="GO:0008270">
    <property type="term" value="F:zinc ion binding"/>
    <property type="evidence" value="ECO:0007669"/>
    <property type="project" value="UniProtKB-KW"/>
</dbReference>
<dbReference type="CDD" id="cd10567">
    <property type="entry name" value="SWIB-MDM2_like"/>
    <property type="match status" value="1"/>
</dbReference>
<dbReference type="Gene3D" id="3.90.70.200">
    <property type="entry name" value="Plus-3 domain"/>
    <property type="match status" value="1"/>
</dbReference>
<keyword evidence="3" id="KW-0862">Zinc</keyword>
<reference evidence="7 8" key="1">
    <citation type="submission" date="2013-09" db="EMBL/GenBank/DDBJ databases">
        <title>Corchorus capsularis genome sequencing.</title>
        <authorList>
            <person name="Alam M."/>
            <person name="Haque M.S."/>
            <person name="Islam M.S."/>
            <person name="Emdad E.M."/>
            <person name="Islam M.M."/>
            <person name="Ahmed B."/>
            <person name="Halim A."/>
            <person name="Hossen Q.M.M."/>
            <person name="Hossain M.Z."/>
            <person name="Ahmed R."/>
            <person name="Khan M.M."/>
            <person name="Islam R."/>
            <person name="Rashid M.M."/>
            <person name="Khan S.A."/>
            <person name="Rahman M.S."/>
            <person name="Alam M."/>
        </authorList>
    </citation>
    <scope>NUCLEOTIDE SEQUENCE [LARGE SCALE GENOMIC DNA]</scope>
    <source>
        <strain evidence="8">cv. CVL-1</strain>
        <tissue evidence="7">Whole seedling</tissue>
    </source>
</reference>
<evidence type="ECO:0000256" key="3">
    <source>
        <dbReference type="ARBA" id="ARBA00022833"/>
    </source>
</evidence>
<evidence type="ECO:0000256" key="2">
    <source>
        <dbReference type="ARBA" id="ARBA00022771"/>
    </source>
</evidence>
<dbReference type="InterPro" id="IPR036885">
    <property type="entry name" value="SWIB_MDM2_dom_sf"/>
</dbReference>
<gene>
    <name evidence="7" type="ORF">CCACVL1_16336</name>
</gene>
<dbReference type="Gene3D" id="3.30.1490.40">
    <property type="match status" value="1"/>
</dbReference>
<dbReference type="Gene3D" id="1.10.245.10">
    <property type="entry name" value="SWIB/MDM2 domain"/>
    <property type="match status" value="1"/>
</dbReference>
<organism evidence="7 8">
    <name type="scientific">Corchorus capsularis</name>
    <name type="common">Jute</name>
    <dbReference type="NCBI Taxonomy" id="210143"/>
    <lineage>
        <taxon>Eukaryota</taxon>
        <taxon>Viridiplantae</taxon>
        <taxon>Streptophyta</taxon>
        <taxon>Embryophyta</taxon>
        <taxon>Tracheophyta</taxon>
        <taxon>Spermatophyta</taxon>
        <taxon>Magnoliopsida</taxon>
        <taxon>eudicotyledons</taxon>
        <taxon>Gunneridae</taxon>
        <taxon>Pentapetalae</taxon>
        <taxon>rosids</taxon>
        <taxon>malvids</taxon>
        <taxon>Malvales</taxon>
        <taxon>Malvaceae</taxon>
        <taxon>Grewioideae</taxon>
        <taxon>Apeibeae</taxon>
        <taxon>Corchorus</taxon>
    </lineage>
</organism>
<feature type="region of interest" description="Disordered" evidence="4">
    <location>
        <begin position="490"/>
        <end position="510"/>
    </location>
</feature>
<feature type="region of interest" description="Disordered" evidence="4">
    <location>
        <begin position="314"/>
        <end position="334"/>
    </location>
</feature>
<keyword evidence="1" id="KW-0479">Metal-binding</keyword>
<protein>
    <submittedName>
        <fullName evidence="7">Zinc finger, PHD-type</fullName>
    </submittedName>
</protein>
<dbReference type="InterPro" id="IPR035445">
    <property type="entry name" value="GYF-like_dom_sf"/>
</dbReference>
<dbReference type="EMBL" id="AWWV01011044">
    <property type="protein sequence ID" value="OMO75088.1"/>
    <property type="molecule type" value="Genomic_DNA"/>
</dbReference>
<dbReference type="CDD" id="cd15568">
    <property type="entry name" value="PHD5_NSD"/>
    <property type="match status" value="1"/>
</dbReference>
<feature type="domain" description="DM2" evidence="6">
    <location>
        <begin position="227"/>
        <end position="307"/>
    </location>
</feature>
<comment type="caution">
    <text evidence="7">The sequence shown here is derived from an EMBL/GenBank/DDBJ whole genome shotgun (WGS) entry which is preliminary data.</text>
</comment>
<dbReference type="SMART" id="SM00719">
    <property type="entry name" value="Plus3"/>
    <property type="match status" value="1"/>
</dbReference>
<name>A0A1R3HXR0_COCAP</name>
<dbReference type="Proteomes" id="UP000188268">
    <property type="component" value="Unassembled WGS sequence"/>
</dbReference>
<feature type="compositionally biased region" description="Polar residues" evidence="4">
    <location>
        <begin position="551"/>
        <end position="560"/>
    </location>
</feature>
<dbReference type="AlphaFoldDB" id="A0A1R3HXR0"/>
<dbReference type="PANTHER" id="PTHR46851:SF23">
    <property type="entry name" value="SWIB_MDM2 DOMAIN-CONTAINING PROTEIN"/>
    <property type="match status" value="1"/>
</dbReference>
<dbReference type="SUPFAM" id="SSF55277">
    <property type="entry name" value="GYF domain"/>
    <property type="match status" value="1"/>
</dbReference>
<dbReference type="SUPFAM" id="SSF159042">
    <property type="entry name" value="Plus3-like"/>
    <property type="match status" value="1"/>
</dbReference>
<dbReference type="GO" id="GO:0003677">
    <property type="term" value="F:DNA binding"/>
    <property type="evidence" value="ECO:0007669"/>
    <property type="project" value="InterPro"/>
</dbReference>
<dbReference type="PROSITE" id="PS51925">
    <property type="entry name" value="SWIB_MDM2"/>
    <property type="match status" value="1"/>
</dbReference>
<evidence type="ECO:0000313" key="8">
    <source>
        <dbReference type="Proteomes" id="UP000188268"/>
    </source>
</evidence>
<dbReference type="InterPro" id="IPR004343">
    <property type="entry name" value="Plus-3_dom"/>
</dbReference>
<dbReference type="OMA" id="THWIPRE"/>
<dbReference type="STRING" id="210143.A0A1R3HXR0"/>
<keyword evidence="8" id="KW-1185">Reference proteome</keyword>
<feature type="domain" description="Plus3" evidence="5">
    <location>
        <begin position="359"/>
        <end position="487"/>
    </location>
</feature>
<keyword evidence="2" id="KW-0863">Zinc-finger</keyword>
<evidence type="ECO:0000313" key="7">
    <source>
        <dbReference type="EMBL" id="OMO75088.1"/>
    </source>
</evidence>
<proteinExistence type="predicted"/>
<evidence type="ECO:0000256" key="4">
    <source>
        <dbReference type="SAM" id="MobiDB-lite"/>
    </source>
</evidence>
<dbReference type="InterPro" id="IPR036128">
    <property type="entry name" value="Plus3-like_sf"/>
</dbReference>
<dbReference type="Gene3D" id="3.30.40.10">
    <property type="entry name" value="Zinc/RING finger domain, C3HC4 (zinc finger)"/>
    <property type="match status" value="1"/>
</dbReference>
<dbReference type="Pfam" id="PF03126">
    <property type="entry name" value="Plus-3"/>
    <property type="match status" value="1"/>
</dbReference>
<dbReference type="InterPro" id="IPR013083">
    <property type="entry name" value="Znf_RING/FYVE/PHD"/>
</dbReference>
<dbReference type="Pfam" id="PF02201">
    <property type="entry name" value="SWIB"/>
    <property type="match status" value="1"/>
</dbReference>
<dbReference type="OrthoDB" id="1870062at2759"/>
<accession>A0A1R3HXR0</accession>
<dbReference type="PROSITE" id="PS51360">
    <property type="entry name" value="PLUS3"/>
    <property type="match status" value="1"/>
</dbReference>
<dbReference type="InterPro" id="IPR003121">
    <property type="entry name" value="SWIB_MDM2_domain"/>
</dbReference>
<sequence>MGRKKKQPTIKKEEIAEDYCFICKDGGSIRICDYKNCLKGCHPYCAGKDDSLLETEEDWFCGWHFCLSCRKPAKFHCFCCPAAVCGRCLGDTEFAVVKGKKGFCNTCLGLALLIEDNENINSNGVEVDFNDKETLEFLFKGYWEFVKQKEGLTSKQVHKADRLLRKGQNYDLQANNDYAEDDSDFEDDGDEVIISDNDDLDQVQCRKRKKRASPLTKRKGNAKKMEYLGWASKQLTEFLKSAGKNVMQELSEYDVETIIIQYCNEHKLFHPEKKKKVICDERLRSLLGRKSVNRNGIKKLLTVHFADNLEQSENSVQLSSKEEDDNSSVPCKRKRKTIPDQKFEEKEVALNPRQGYLAAIVSGNIKLVYLKRSLVEELAKHSDTFSGKMMGSFVRVRSDPNDYLQKNPYMLVQVKGNCIKMKEEMNSLILLQVSNMVNDVPNSKLSDDDFTEEECEDLNQRMRTGRLKRPTSVELEQKARSLHEDITKHNDGMDAAEGKKPPVDPFVSDDRCNHSEFVATRVESDETERDRHFQEVKQSCLETFVPHSLPQEFSDSPSNTDKQEEQHGDALASGEKLNQPVDIGESPKVEKQLEVIEISDDETERNQLFQEVKQSSLKTSVPHLLLQEYSVGQGNTINQEKEHVHVEKQVDTIEVSDDEEEPVAGVAMSQLTCKLEDPVWYHIAPSGKIRGPYSITLLKDWSDKMSPEIPFKVMKSGQKPEEAVPLTDAIRQILNS</sequence>
<dbReference type="PANTHER" id="PTHR46851">
    <property type="entry name" value="OS01G0884500 PROTEIN"/>
    <property type="match status" value="1"/>
</dbReference>
<dbReference type="InterPro" id="IPR001965">
    <property type="entry name" value="Znf_PHD"/>
</dbReference>
<dbReference type="SMART" id="SM00249">
    <property type="entry name" value="PHD"/>
    <property type="match status" value="1"/>
</dbReference>
<evidence type="ECO:0000259" key="5">
    <source>
        <dbReference type="PROSITE" id="PS51360"/>
    </source>
</evidence>
<dbReference type="SUPFAM" id="SSF47592">
    <property type="entry name" value="SWIB/MDM2 domain"/>
    <property type="match status" value="1"/>
</dbReference>
<dbReference type="InterPro" id="IPR045894">
    <property type="entry name" value="At5g08430-like"/>
</dbReference>
<dbReference type="Gramene" id="OMO75088">
    <property type="protein sequence ID" value="OMO75088"/>
    <property type="gene ID" value="CCACVL1_16336"/>
</dbReference>
<evidence type="ECO:0000256" key="1">
    <source>
        <dbReference type="ARBA" id="ARBA00022723"/>
    </source>
</evidence>